<protein>
    <recommendedName>
        <fullName evidence="6">Tandem-95 repeat protein</fullName>
    </recommendedName>
</protein>
<dbReference type="InterPro" id="IPR013783">
    <property type="entry name" value="Ig-like_fold"/>
</dbReference>
<dbReference type="RefSeq" id="WP_162354993.1">
    <property type="nucleotide sequence ID" value="NZ_CP048209.1"/>
</dbReference>
<evidence type="ECO:0000313" key="4">
    <source>
        <dbReference type="EMBL" id="QHT58925.1"/>
    </source>
</evidence>
<feature type="signal peptide" evidence="1">
    <location>
        <begin position="1"/>
        <end position="29"/>
    </location>
</feature>
<feature type="domain" description="Dystroglycan-type cadherin-like" evidence="3">
    <location>
        <begin position="615"/>
        <end position="710"/>
    </location>
</feature>
<dbReference type="SUPFAM" id="SSF49313">
    <property type="entry name" value="Cadherin-like"/>
    <property type="match status" value="2"/>
</dbReference>
<dbReference type="Proteomes" id="UP000476064">
    <property type="component" value="Chromosome"/>
</dbReference>
<keyword evidence="1" id="KW-0732">Signal</keyword>
<feature type="domain" description="BIG2" evidence="2">
    <location>
        <begin position="614"/>
        <end position="695"/>
    </location>
</feature>
<dbReference type="GO" id="GO:0005509">
    <property type="term" value="F:calcium ion binding"/>
    <property type="evidence" value="ECO:0007669"/>
    <property type="project" value="InterPro"/>
</dbReference>
<dbReference type="InterPro" id="IPR015919">
    <property type="entry name" value="Cadherin-like_sf"/>
</dbReference>
<dbReference type="EMBL" id="CP048209">
    <property type="protein sequence ID" value="QHT58925.1"/>
    <property type="molecule type" value="Genomic_DNA"/>
</dbReference>
<feature type="domain" description="BIG2" evidence="2">
    <location>
        <begin position="709"/>
        <end position="793"/>
    </location>
</feature>
<dbReference type="KEGG" id="plyc:GXP70_02340"/>
<dbReference type="AlphaFoldDB" id="A0A6C0G2M1"/>
<proteinExistence type="predicted"/>
<feature type="domain" description="BIG2" evidence="2">
    <location>
        <begin position="420"/>
        <end position="501"/>
    </location>
</feature>
<feature type="domain" description="BIG2" evidence="2">
    <location>
        <begin position="129"/>
        <end position="210"/>
    </location>
</feature>
<dbReference type="Gene3D" id="2.60.40.10">
    <property type="entry name" value="Immunoglobulins"/>
    <property type="match status" value="7"/>
</dbReference>
<evidence type="ECO:0000259" key="3">
    <source>
        <dbReference type="SMART" id="SM00736"/>
    </source>
</evidence>
<reference evidence="4 5" key="1">
    <citation type="submission" date="2020-01" db="EMBL/GenBank/DDBJ databases">
        <title>Paenibacillus sp. nov., isolated from tomato rhizosphere.</title>
        <authorList>
            <person name="Weon H.-Y."/>
            <person name="Lee S.A."/>
        </authorList>
    </citation>
    <scope>NUCLEOTIDE SEQUENCE [LARGE SCALE GENOMIC DNA]</scope>
    <source>
        <strain evidence="4 5">12200R-189</strain>
    </source>
</reference>
<name>A0A6C0G2M1_9BACL</name>
<feature type="domain" description="BIG2" evidence="2">
    <location>
        <begin position="323"/>
        <end position="404"/>
    </location>
</feature>
<dbReference type="SMART" id="SM00736">
    <property type="entry name" value="CADG"/>
    <property type="match status" value="6"/>
</dbReference>
<dbReference type="InterPro" id="IPR006644">
    <property type="entry name" value="Cadg"/>
</dbReference>
<feature type="chain" id="PRO_5025652096" description="Tandem-95 repeat protein" evidence="1">
    <location>
        <begin position="30"/>
        <end position="1057"/>
    </location>
</feature>
<evidence type="ECO:0000313" key="5">
    <source>
        <dbReference type="Proteomes" id="UP000476064"/>
    </source>
</evidence>
<accession>A0A6C0G2M1</accession>
<feature type="domain" description="BIG2" evidence="2">
    <location>
        <begin position="37"/>
        <end position="117"/>
    </location>
</feature>
<dbReference type="SMART" id="SM00635">
    <property type="entry name" value="BID_2"/>
    <property type="match status" value="8"/>
</dbReference>
<evidence type="ECO:0000256" key="1">
    <source>
        <dbReference type="SAM" id="SignalP"/>
    </source>
</evidence>
<feature type="domain" description="Dystroglycan-type cadherin-like" evidence="3">
    <location>
        <begin position="324"/>
        <end position="417"/>
    </location>
</feature>
<feature type="domain" description="Dystroglycan-type cadherin-like" evidence="3">
    <location>
        <begin position="130"/>
        <end position="223"/>
    </location>
</feature>
<keyword evidence="5" id="KW-1185">Reference proteome</keyword>
<gene>
    <name evidence="4" type="ORF">GXP70_02340</name>
</gene>
<dbReference type="GO" id="GO:0016020">
    <property type="term" value="C:membrane"/>
    <property type="evidence" value="ECO:0007669"/>
    <property type="project" value="InterPro"/>
</dbReference>
<evidence type="ECO:0008006" key="6">
    <source>
        <dbReference type="Google" id="ProtNLM"/>
    </source>
</evidence>
<feature type="domain" description="Dystroglycan-type cadherin-like" evidence="3">
    <location>
        <begin position="518"/>
        <end position="611"/>
    </location>
</feature>
<feature type="domain" description="BIG2" evidence="2">
    <location>
        <begin position="226"/>
        <end position="307"/>
    </location>
</feature>
<evidence type="ECO:0000259" key="2">
    <source>
        <dbReference type="SMART" id="SM00635"/>
    </source>
</evidence>
<organism evidence="4 5">
    <name type="scientific">Paenibacillus lycopersici</name>
    <dbReference type="NCBI Taxonomy" id="2704462"/>
    <lineage>
        <taxon>Bacteria</taxon>
        <taxon>Bacillati</taxon>
        <taxon>Bacillota</taxon>
        <taxon>Bacilli</taxon>
        <taxon>Bacillales</taxon>
        <taxon>Paenibacillaceae</taxon>
        <taxon>Paenibacillus</taxon>
    </lineage>
</organism>
<feature type="domain" description="Dystroglycan-type cadherin-like" evidence="3">
    <location>
        <begin position="227"/>
        <end position="320"/>
    </location>
</feature>
<dbReference type="Pfam" id="PF17963">
    <property type="entry name" value="Big_9"/>
    <property type="match status" value="2"/>
</dbReference>
<feature type="domain" description="Dystroglycan-type cadherin-like" evidence="3">
    <location>
        <begin position="421"/>
        <end position="514"/>
    </location>
</feature>
<dbReference type="InterPro" id="IPR003343">
    <property type="entry name" value="Big_2"/>
</dbReference>
<sequence>MLSRKKFKKALCGSAILAILNGAVPVAFAANANHAPVVVKPIIDQAATLGQNSVLIDLSPYFSDADGDTLSFTAVSMNKGIASVAVSGAQLTVTPLSPGTGKIQIAVNDGNAGRTTTSFNVIVSANHSPTIANLISDQTTTVGASNTTLDLSTVFADSDGDTLTFAAVSSDAQKVTADVSGHTLTLAPLAQGTSTINVTADDGHGGTIATSFVVTVNAAPPVNHAPTVAIPVSDQTTTVGASSTTIDLSTVFADSDGDTLTFSATSSDAQKVTADVLGHTLTLAPLAQGSSTINVTADDGQGGTVATSFVVTVNAAPPVNHAPTVANPVSDQTTTVGASSTTIDLSTVFADSDGDTLTFSATSSDAQKVTADVLGHTLTLAPLAQGTSTINVTANDGQGGTIATSFVVTVNAAPPVNHTPTVANPVSDQTTTVGATSTTIDLSTVFADSDGDILTFSAVSSDPNKVTADVSGHILALAPLAQGASTINVTADDGQGGTVATSFVVTVNAAPPVNHAPTVANPVSDQTTTVGASNTTLDLSTVFADSDGDTLTFSAASSDPNKVTADVSGHTLTLAPLAQGLSTINVTADDGHGGTVATSFVVTVNAAPPVNHAPTVANPVSDQTTTVGASNTTLDLSTVFADSDGDTLTFAAVSSDPNKVTADVSGHTLTLAPLAQGTSTINVTADDGQGGTVATSFVVTVNAASNNHAPTAVAAIYEQVLTSGVTNPRTYDLSQLFEDEDGDILQFTATAADSDAAAVSVNGSDLTLSPGIKAGSTTVTISADDSNGGIGTYTFTVRTAPLVPGGMITVHTKQGVKDPLSYDLSTLFPGQTSFTTYMGTPDSTFTGPAAMSGTSLALNTLPMYTWVIGADGQAAVIRVVADAQGPQGLYFSQYLDGGNGRIALQMYYNGAINQPDNGAGYELDVYKWMKKTNKLVIEPNPMLLINTQGPKAPYWFNPYIAIDTIFEDFFDLTNATYYNIDTMLYDPANYNVVAYVLKKNGQIVDVLGDPASHDQFMPGGGTLIRKSGIWSGSQTYSEAGEWNKLPLSYALIGLHTP</sequence>
<feature type="domain" description="BIG2" evidence="2">
    <location>
        <begin position="517"/>
        <end position="598"/>
    </location>
</feature>